<proteinExistence type="predicted"/>
<dbReference type="Gramene" id="Pp3c11_15150V3.2">
    <property type="protein sequence ID" value="Pp3c11_15150V3.2"/>
    <property type="gene ID" value="Pp3c11_15150"/>
</dbReference>
<evidence type="ECO:0000313" key="3">
    <source>
        <dbReference type="Proteomes" id="UP000006727"/>
    </source>
</evidence>
<dbReference type="InParanoid" id="A0A7I4F036"/>
<reference evidence="2" key="3">
    <citation type="submission" date="2020-12" db="UniProtKB">
        <authorList>
            <consortium name="EnsemblPlants"/>
        </authorList>
    </citation>
    <scope>IDENTIFICATION</scope>
</reference>
<dbReference type="AlphaFoldDB" id="A0A7I4F036"/>
<dbReference type="EMBL" id="ABEU02000011">
    <property type="status" value="NOT_ANNOTATED_CDS"/>
    <property type="molecule type" value="Genomic_DNA"/>
</dbReference>
<dbReference type="GeneID" id="112288440"/>
<feature type="compositionally biased region" description="Polar residues" evidence="1">
    <location>
        <begin position="49"/>
        <end position="61"/>
    </location>
</feature>
<dbReference type="RefSeq" id="XP_024388370.1">
    <property type="nucleotide sequence ID" value="XM_024532602.2"/>
</dbReference>
<evidence type="ECO:0000256" key="1">
    <source>
        <dbReference type="SAM" id="MobiDB-lite"/>
    </source>
</evidence>
<gene>
    <name evidence="2" type="primary">LOC112288440</name>
</gene>
<feature type="compositionally biased region" description="Polar residues" evidence="1">
    <location>
        <begin position="1"/>
        <end position="12"/>
    </location>
</feature>
<reference evidence="2 3" key="1">
    <citation type="journal article" date="2008" name="Science">
        <title>The Physcomitrella genome reveals evolutionary insights into the conquest of land by plants.</title>
        <authorList>
            <person name="Rensing S."/>
            <person name="Lang D."/>
            <person name="Zimmer A."/>
            <person name="Terry A."/>
            <person name="Salamov A."/>
            <person name="Shapiro H."/>
            <person name="Nishiyama T."/>
            <person name="Perroud P.-F."/>
            <person name="Lindquist E."/>
            <person name="Kamisugi Y."/>
            <person name="Tanahashi T."/>
            <person name="Sakakibara K."/>
            <person name="Fujita T."/>
            <person name="Oishi K."/>
            <person name="Shin-I T."/>
            <person name="Kuroki Y."/>
            <person name="Toyoda A."/>
            <person name="Suzuki Y."/>
            <person name="Hashimoto A."/>
            <person name="Yamaguchi K."/>
            <person name="Sugano A."/>
            <person name="Kohara Y."/>
            <person name="Fujiyama A."/>
            <person name="Anterola A."/>
            <person name="Aoki S."/>
            <person name="Ashton N."/>
            <person name="Barbazuk W.B."/>
            <person name="Barker E."/>
            <person name="Bennetzen J."/>
            <person name="Bezanilla M."/>
            <person name="Blankenship R."/>
            <person name="Cho S.H."/>
            <person name="Dutcher S."/>
            <person name="Estelle M."/>
            <person name="Fawcett J.A."/>
            <person name="Gundlach H."/>
            <person name="Hanada K."/>
            <person name="Heyl A."/>
            <person name="Hicks K.A."/>
            <person name="Hugh J."/>
            <person name="Lohr M."/>
            <person name="Mayer K."/>
            <person name="Melkozernov A."/>
            <person name="Murata T."/>
            <person name="Nelson D."/>
            <person name="Pils B."/>
            <person name="Prigge M."/>
            <person name="Reiss B."/>
            <person name="Renner T."/>
            <person name="Rombauts S."/>
            <person name="Rushton P."/>
            <person name="Sanderfoot A."/>
            <person name="Schween G."/>
            <person name="Shiu S.-H."/>
            <person name="Stueber K."/>
            <person name="Theodoulou F.L."/>
            <person name="Tu H."/>
            <person name="Van de Peer Y."/>
            <person name="Verrier P.J."/>
            <person name="Waters E."/>
            <person name="Wood A."/>
            <person name="Yang L."/>
            <person name="Cove D."/>
            <person name="Cuming A."/>
            <person name="Hasebe M."/>
            <person name="Lucas S."/>
            <person name="Mishler D.B."/>
            <person name="Reski R."/>
            <person name="Grigoriev I."/>
            <person name="Quatrano R.S."/>
            <person name="Boore J.L."/>
        </authorList>
    </citation>
    <scope>NUCLEOTIDE SEQUENCE [LARGE SCALE GENOMIC DNA]</scope>
    <source>
        <strain evidence="2 3">cv. Gransden 2004</strain>
    </source>
</reference>
<dbReference type="EnsemblPlants" id="Pp3c11_15150V3.2">
    <property type="protein sequence ID" value="Pp3c11_15150V3.2"/>
    <property type="gene ID" value="Pp3c11_15150"/>
</dbReference>
<reference evidence="2 3" key="2">
    <citation type="journal article" date="2018" name="Plant J.">
        <title>The Physcomitrella patens chromosome-scale assembly reveals moss genome structure and evolution.</title>
        <authorList>
            <person name="Lang D."/>
            <person name="Ullrich K.K."/>
            <person name="Murat F."/>
            <person name="Fuchs J."/>
            <person name="Jenkins J."/>
            <person name="Haas F.B."/>
            <person name="Piednoel M."/>
            <person name="Gundlach H."/>
            <person name="Van Bel M."/>
            <person name="Meyberg R."/>
            <person name="Vives C."/>
            <person name="Morata J."/>
            <person name="Symeonidi A."/>
            <person name="Hiss M."/>
            <person name="Muchero W."/>
            <person name="Kamisugi Y."/>
            <person name="Saleh O."/>
            <person name="Blanc G."/>
            <person name="Decker E.L."/>
            <person name="van Gessel N."/>
            <person name="Grimwood J."/>
            <person name="Hayes R.D."/>
            <person name="Graham S.W."/>
            <person name="Gunter L.E."/>
            <person name="McDaniel S.F."/>
            <person name="Hoernstein S.N.W."/>
            <person name="Larsson A."/>
            <person name="Li F.W."/>
            <person name="Perroud P.F."/>
            <person name="Phillips J."/>
            <person name="Ranjan P."/>
            <person name="Rokshar D.S."/>
            <person name="Rothfels C.J."/>
            <person name="Schneider L."/>
            <person name="Shu S."/>
            <person name="Stevenson D.W."/>
            <person name="Thummler F."/>
            <person name="Tillich M."/>
            <person name="Villarreal Aguilar J.C."/>
            <person name="Widiez T."/>
            <person name="Wong G.K."/>
            <person name="Wymore A."/>
            <person name="Zhang Y."/>
            <person name="Zimmer A.D."/>
            <person name="Quatrano R.S."/>
            <person name="Mayer K.F.X."/>
            <person name="Goodstein D."/>
            <person name="Casacuberta J.M."/>
            <person name="Vandepoele K."/>
            <person name="Reski R."/>
            <person name="Cuming A.C."/>
            <person name="Tuskan G.A."/>
            <person name="Maumus F."/>
            <person name="Salse J."/>
            <person name="Schmutz J."/>
            <person name="Rensing S.A."/>
        </authorList>
    </citation>
    <scope>NUCLEOTIDE SEQUENCE [LARGE SCALE GENOMIC DNA]</scope>
    <source>
        <strain evidence="2 3">cv. Gransden 2004</strain>
    </source>
</reference>
<name>A0A7I4F036_PHYPA</name>
<protein>
    <submittedName>
        <fullName evidence="2">Uncharacterized protein</fullName>
    </submittedName>
</protein>
<keyword evidence="3" id="KW-1185">Reference proteome</keyword>
<dbReference type="KEGG" id="ppp:112288440"/>
<sequence>MARNRFSSNRRSPTLLRRERGMQPRASIDGEECSRIAGEKDPAGHRRNSPFTARMSNSIQSGPAKVSVQRKNGIFEVKGVMSIAVDPDVTYGILTDYENNPRVFKTVTKVEVEDKENVKLVTQHANWNIMLWSGKFTIKY</sequence>
<dbReference type="Proteomes" id="UP000006727">
    <property type="component" value="Chromosome 11"/>
</dbReference>
<accession>A0A7I4F036</accession>
<evidence type="ECO:0000313" key="2">
    <source>
        <dbReference type="EnsemblPlants" id="Pp3c11_15150V3.2"/>
    </source>
</evidence>
<organism evidence="2 3">
    <name type="scientific">Physcomitrium patens</name>
    <name type="common">Spreading-leaved earth moss</name>
    <name type="synonym">Physcomitrella patens</name>
    <dbReference type="NCBI Taxonomy" id="3218"/>
    <lineage>
        <taxon>Eukaryota</taxon>
        <taxon>Viridiplantae</taxon>
        <taxon>Streptophyta</taxon>
        <taxon>Embryophyta</taxon>
        <taxon>Bryophyta</taxon>
        <taxon>Bryophytina</taxon>
        <taxon>Bryopsida</taxon>
        <taxon>Funariidae</taxon>
        <taxon>Funariales</taxon>
        <taxon>Funariaceae</taxon>
        <taxon>Physcomitrium</taxon>
    </lineage>
</organism>
<feature type="region of interest" description="Disordered" evidence="1">
    <location>
        <begin position="1"/>
        <end position="65"/>
    </location>
</feature>
<feature type="compositionally biased region" description="Basic and acidic residues" evidence="1">
    <location>
        <begin position="32"/>
        <end position="44"/>
    </location>
</feature>